<keyword evidence="1" id="KW-0805">Transcription regulation</keyword>
<comment type="caution">
    <text evidence="4">The sequence shown here is derived from an EMBL/GenBank/DDBJ whole genome shotgun (WGS) entry which is preliminary data.</text>
</comment>
<keyword evidence="5" id="KW-1185">Reference proteome</keyword>
<dbReference type="Pfam" id="PF12833">
    <property type="entry name" value="HTH_18"/>
    <property type="match status" value="1"/>
</dbReference>
<dbReference type="SMART" id="SM00342">
    <property type="entry name" value="HTH_ARAC"/>
    <property type="match status" value="1"/>
</dbReference>
<dbReference type="Gene3D" id="1.10.10.60">
    <property type="entry name" value="Homeodomain-like"/>
    <property type="match status" value="2"/>
</dbReference>
<protein>
    <submittedName>
        <fullName evidence="4">AraC family transcriptional regulator</fullName>
    </submittedName>
</protein>
<dbReference type="SUPFAM" id="SSF46689">
    <property type="entry name" value="Homeodomain-like"/>
    <property type="match status" value="2"/>
</dbReference>
<dbReference type="PANTHER" id="PTHR47893">
    <property type="entry name" value="REGULATORY PROTEIN PCHR"/>
    <property type="match status" value="1"/>
</dbReference>
<evidence type="ECO:0000313" key="5">
    <source>
        <dbReference type="Proteomes" id="UP001199916"/>
    </source>
</evidence>
<feature type="domain" description="HTH araC/xylS-type" evidence="3">
    <location>
        <begin position="233"/>
        <end position="331"/>
    </location>
</feature>
<organism evidence="4 5">
    <name type="scientific">Paenibacillus profundus</name>
    <dbReference type="NCBI Taxonomy" id="1173085"/>
    <lineage>
        <taxon>Bacteria</taxon>
        <taxon>Bacillati</taxon>
        <taxon>Bacillota</taxon>
        <taxon>Bacilli</taxon>
        <taxon>Bacillales</taxon>
        <taxon>Paenibacillaceae</taxon>
        <taxon>Paenibacillus</taxon>
    </lineage>
</organism>
<dbReference type="Proteomes" id="UP001199916">
    <property type="component" value="Unassembled WGS sequence"/>
</dbReference>
<dbReference type="RefSeq" id="WP_233697403.1">
    <property type="nucleotide sequence ID" value="NZ_JAJNBZ010000012.1"/>
</dbReference>
<evidence type="ECO:0000259" key="3">
    <source>
        <dbReference type="PROSITE" id="PS01124"/>
    </source>
</evidence>
<evidence type="ECO:0000256" key="1">
    <source>
        <dbReference type="ARBA" id="ARBA00023015"/>
    </source>
</evidence>
<sequence length="334" mass="38426">MSEAKLQHNDEIEPFVIERSSIREGFRREGESGKCEYAISEELGKGYARVLSSNDRIQITDFEMMFHQKIDVESVSSTASVDLFFCLGEGAHWNWNVQGMKNRFDFETNECFLINNAKGKEKSIIEPEKIYRFMGVKVHPVAFHTILQNIYKEHNHAVKENRYEIFGKYPMTPAVKVILQQIRNCPYDKSLRSVYMEGKILELIATYVGEVVWQNGINHRSVNLSKQDMSSIRKTKDILDQNIAASLTLNDLSKMVSLNECKLKKGFKEMYGKSVHAYLIDQRLETARLLFEEKGVSVSDAAFLVGYGNLSFFTLSFRKKFGINPGEYLRHVAK</sequence>
<dbReference type="EMBL" id="JAJNBZ010000012">
    <property type="protein sequence ID" value="MCE5170747.1"/>
    <property type="molecule type" value="Genomic_DNA"/>
</dbReference>
<dbReference type="PANTHER" id="PTHR47893:SF1">
    <property type="entry name" value="REGULATORY PROTEIN PCHR"/>
    <property type="match status" value="1"/>
</dbReference>
<dbReference type="PROSITE" id="PS01124">
    <property type="entry name" value="HTH_ARAC_FAMILY_2"/>
    <property type="match status" value="1"/>
</dbReference>
<proteinExistence type="predicted"/>
<dbReference type="InterPro" id="IPR018060">
    <property type="entry name" value="HTH_AraC"/>
</dbReference>
<name>A0ABS8YGP2_9BACL</name>
<dbReference type="InterPro" id="IPR009057">
    <property type="entry name" value="Homeodomain-like_sf"/>
</dbReference>
<keyword evidence="2" id="KW-0804">Transcription</keyword>
<accession>A0ABS8YGP2</accession>
<reference evidence="4 5" key="1">
    <citation type="submission" date="2021-11" db="EMBL/GenBank/DDBJ databases">
        <title>Draft genome sequence of Paenibacillus profundus YoMME, a new Gram-positive bacteria with exoelectrogenic properties.</title>
        <authorList>
            <person name="Hubenova Y."/>
            <person name="Hubenova E."/>
            <person name="Manasiev Y."/>
            <person name="Peykov S."/>
            <person name="Mitov M."/>
        </authorList>
    </citation>
    <scope>NUCLEOTIDE SEQUENCE [LARGE SCALE GENOMIC DNA]</scope>
    <source>
        <strain evidence="4 5">YoMME</strain>
    </source>
</reference>
<evidence type="ECO:0000313" key="4">
    <source>
        <dbReference type="EMBL" id="MCE5170747.1"/>
    </source>
</evidence>
<dbReference type="InterPro" id="IPR053142">
    <property type="entry name" value="PchR_regulatory_protein"/>
</dbReference>
<evidence type="ECO:0000256" key="2">
    <source>
        <dbReference type="ARBA" id="ARBA00023163"/>
    </source>
</evidence>
<gene>
    <name evidence="4" type="ORF">LQV63_15685</name>
</gene>